<dbReference type="Gene3D" id="3.40.50.12780">
    <property type="entry name" value="N-terminal domain of ligase-like"/>
    <property type="match status" value="1"/>
</dbReference>
<dbReference type="PANTHER" id="PTHR43272:SF33">
    <property type="entry name" value="AMP-BINDING DOMAIN-CONTAINING PROTEIN-RELATED"/>
    <property type="match status" value="1"/>
</dbReference>
<name>A0A1Q5PY19_9ACTO</name>
<feature type="domain" description="AMP-dependent synthetase/ligase" evidence="4">
    <location>
        <begin position="14"/>
        <end position="420"/>
    </location>
</feature>
<evidence type="ECO:0000256" key="1">
    <source>
        <dbReference type="ARBA" id="ARBA00022741"/>
    </source>
</evidence>
<dbReference type="GO" id="GO:0004467">
    <property type="term" value="F:long-chain fatty acid-CoA ligase activity"/>
    <property type="evidence" value="ECO:0007669"/>
    <property type="project" value="UniProtKB-EC"/>
</dbReference>
<evidence type="ECO:0000259" key="4">
    <source>
        <dbReference type="Pfam" id="PF00501"/>
    </source>
</evidence>
<dbReference type="STRING" id="52770.BSZ40_02655"/>
<dbReference type="AlphaFoldDB" id="A0A1Q5PY19"/>
<dbReference type="InterPro" id="IPR045851">
    <property type="entry name" value="AMP-bd_C_sf"/>
</dbReference>
<dbReference type="InterPro" id="IPR000873">
    <property type="entry name" value="AMP-dep_synth/lig_dom"/>
</dbReference>
<dbReference type="EMBL" id="MQVS01000002">
    <property type="protein sequence ID" value="OKL52513.1"/>
    <property type="molecule type" value="Genomic_DNA"/>
</dbReference>
<accession>A0A1Q5PY19</accession>
<dbReference type="GO" id="GO:0016020">
    <property type="term" value="C:membrane"/>
    <property type="evidence" value="ECO:0007669"/>
    <property type="project" value="TreeGrafter"/>
</dbReference>
<comment type="caution">
    <text evidence="5">The sequence shown here is derived from an EMBL/GenBank/DDBJ whole genome shotgun (WGS) entry which is preliminary data.</text>
</comment>
<gene>
    <name evidence="5" type="ORF">BSZ40_02655</name>
</gene>
<evidence type="ECO:0000313" key="6">
    <source>
        <dbReference type="Proteomes" id="UP000185612"/>
    </source>
</evidence>
<reference evidence="6" key="1">
    <citation type="submission" date="2016-12" db="EMBL/GenBank/DDBJ databases">
        <authorList>
            <person name="Meng X."/>
        </authorList>
    </citation>
    <scope>NUCLEOTIDE SEQUENCE [LARGE SCALE GENOMIC DNA]</scope>
    <source>
        <strain evidence="6">DSM 20732</strain>
    </source>
</reference>
<protein>
    <recommendedName>
        <fullName evidence="4">AMP-dependent synthetase/ligase domain-containing protein</fullName>
    </recommendedName>
</protein>
<organism evidence="5 6">
    <name type="scientific">Buchananella hordeovulneris</name>
    <dbReference type="NCBI Taxonomy" id="52770"/>
    <lineage>
        <taxon>Bacteria</taxon>
        <taxon>Bacillati</taxon>
        <taxon>Actinomycetota</taxon>
        <taxon>Actinomycetes</taxon>
        <taxon>Actinomycetales</taxon>
        <taxon>Actinomycetaceae</taxon>
        <taxon>Buchananella</taxon>
    </lineage>
</organism>
<sequence>MATSRPRNPLALIRERARQHPHHIAFQLPHPAGDIQLTLGDFLGHVERVASALLDLGLQKGEAVCLLAATSYGWAVVEWATWQAGGVVVPIYETSPAASVAQIVETTNARILFADAAAMVRTQQMSSGVDIVQLGERDAIVRDFGRQPTAAQLAQLHAREPDRDDLATIVFTSGTSGHPQGTRILHRNFVDLVLNVQAAWRDVLHDQGRTVIFLPLAHVLARGLQTICMWAGMRITYLAQPAELIRQFPQLKPTFLVVVPRVLEKIENAAATAAAAKHLGRFSLAPVWRDATRTAIAWGQYQEDLDAGLQPSVSCLLRCKHGLYDKLFYRRLRAMLGGHIEFLLSGAARLGPRLSLLFRGMAIPVMEGYGLTETTAPLAGNRPGRVRSGTVGELVPGTQVRIAPDGVVWVRGVGVSPGYLDPTQTAAMHVDGWFNTGDLGTLSADGYLTITGRRKDTIVTSGGKTIHPQAWEAQVEADPRIEHAVVIGEGRPYPVAVAVLAPAAATPAGHARVVTEPAVRQAVAQVVTQANETVSRAESVRGFLVVSADLSAEGGLTTPTQKLRRQALLARFSAELQDLYSSLTAEGQL</sequence>
<keyword evidence="6" id="KW-1185">Reference proteome</keyword>
<dbReference type="SUPFAM" id="SSF56801">
    <property type="entry name" value="Acetyl-CoA synthetase-like"/>
    <property type="match status" value="1"/>
</dbReference>
<dbReference type="InterPro" id="IPR042099">
    <property type="entry name" value="ANL_N_sf"/>
</dbReference>
<evidence type="ECO:0000256" key="2">
    <source>
        <dbReference type="ARBA" id="ARBA00022840"/>
    </source>
</evidence>
<proteinExistence type="predicted"/>
<dbReference type="PANTHER" id="PTHR43272">
    <property type="entry name" value="LONG-CHAIN-FATTY-ACID--COA LIGASE"/>
    <property type="match status" value="1"/>
</dbReference>
<dbReference type="Pfam" id="PF00501">
    <property type="entry name" value="AMP-binding"/>
    <property type="match status" value="1"/>
</dbReference>
<dbReference type="Proteomes" id="UP000185612">
    <property type="component" value="Unassembled WGS sequence"/>
</dbReference>
<dbReference type="GO" id="GO:0005524">
    <property type="term" value="F:ATP binding"/>
    <property type="evidence" value="ECO:0007669"/>
    <property type="project" value="UniProtKB-KW"/>
</dbReference>
<dbReference type="Pfam" id="PF23562">
    <property type="entry name" value="AMP-binding_C_3"/>
    <property type="match status" value="1"/>
</dbReference>
<dbReference type="Gene3D" id="3.30.300.30">
    <property type="match status" value="1"/>
</dbReference>
<comment type="catalytic activity">
    <reaction evidence="3">
        <text>a long-chain fatty acid + ATP + CoA = a long-chain fatty acyl-CoA + AMP + diphosphate</text>
        <dbReference type="Rhea" id="RHEA:15421"/>
        <dbReference type="ChEBI" id="CHEBI:30616"/>
        <dbReference type="ChEBI" id="CHEBI:33019"/>
        <dbReference type="ChEBI" id="CHEBI:57287"/>
        <dbReference type="ChEBI" id="CHEBI:57560"/>
        <dbReference type="ChEBI" id="CHEBI:83139"/>
        <dbReference type="ChEBI" id="CHEBI:456215"/>
        <dbReference type="EC" id="6.2.1.3"/>
    </reaction>
    <physiologicalReaction direction="left-to-right" evidence="3">
        <dbReference type="Rhea" id="RHEA:15422"/>
    </physiologicalReaction>
</comment>
<dbReference type="InParanoid" id="A0A1Q5PY19"/>
<keyword evidence="1" id="KW-0547">Nucleotide-binding</keyword>
<evidence type="ECO:0000256" key="3">
    <source>
        <dbReference type="ARBA" id="ARBA00024484"/>
    </source>
</evidence>
<keyword evidence="2" id="KW-0067">ATP-binding</keyword>
<evidence type="ECO:0000313" key="5">
    <source>
        <dbReference type="EMBL" id="OKL52513.1"/>
    </source>
</evidence>